<comment type="subunit">
    <text evidence="6">Part of the 50S ribosomal subunit. Contacts protein L29, and trigger factor when it is bound to the ribosome.</text>
</comment>
<name>A0A844GQY1_9CHRO</name>
<protein>
    <recommendedName>
        <fullName evidence="6">Large ribosomal subunit protein uL23</fullName>
    </recommendedName>
</protein>
<dbReference type="InterPro" id="IPR013025">
    <property type="entry name" value="Ribosomal_uL23-like"/>
</dbReference>
<dbReference type="NCBIfam" id="NF004368">
    <property type="entry name" value="PRK05738.3-4"/>
    <property type="match status" value="1"/>
</dbReference>
<dbReference type="Pfam" id="PF00276">
    <property type="entry name" value="Ribosomal_L23"/>
    <property type="match status" value="1"/>
</dbReference>
<dbReference type="GO" id="GO:0006412">
    <property type="term" value="P:translation"/>
    <property type="evidence" value="ECO:0007669"/>
    <property type="project" value="UniProtKB-UniRule"/>
</dbReference>
<keyword evidence="5 6" id="KW-0687">Ribonucleoprotein</keyword>
<dbReference type="InterPro" id="IPR012677">
    <property type="entry name" value="Nucleotide-bd_a/b_plait_sf"/>
</dbReference>
<dbReference type="PROSITE" id="PS00050">
    <property type="entry name" value="RIBOSOMAL_L23"/>
    <property type="match status" value="1"/>
</dbReference>
<organism evidence="8 9">
    <name type="scientific">Cyanobacterium aponinum 0216</name>
    <dbReference type="NCBI Taxonomy" id="2676140"/>
    <lineage>
        <taxon>Bacteria</taxon>
        <taxon>Bacillati</taxon>
        <taxon>Cyanobacteriota</taxon>
        <taxon>Cyanophyceae</taxon>
        <taxon>Oscillatoriophycideae</taxon>
        <taxon>Chroococcales</taxon>
        <taxon>Geminocystaceae</taxon>
        <taxon>Cyanobacterium</taxon>
    </lineage>
</organism>
<accession>A0A844GQY1</accession>
<dbReference type="GO" id="GO:0003735">
    <property type="term" value="F:structural constituent of ribosome"/>
    <property type="evidence" value="ECO:0007669"/>
    <property type="project" value="InterPro"/>
</dbReference>
<evidence type="ECO:0000256" key="7">
    <source>
        <dbReference type="RuleBase" id="RU003934"/>
    </source>
</evidence>
<dbReference type="NCBIfam" id="NF004363">
    <property type="entry name" value="PRK05738.2-4"/>
    <property type="match status" value="1"/>
</dbReference>
<evidence type="ECO:0000256" key="6">
    <source>
        <dbReference type="HAMAP-Rule" id="MF_01369"/>
    </source>
</evidence>
<dbReference type="GO" id="GO:0005840">
    <property type="term" value="C:ribosome"/>
    <property type="evidence" value="ECO:0007669"/>
    <property type="project" value="UniProtKB-KW"/>
</dbReference>
<dbReference type="InterPro" id="IPR001014">
    <property type="entry name" value="Ribosomal_uL23_CS"/>
</dbReference>
<proteinExistence type="inferred from homology"/>
<keyword evidence="3 6" id="KW-0694">RNA-binding</keyword>
<gene>
    <name evidence="6" type="primary">rplW</name>
    <name evidence="6" type="synonym">rpl23</name>
    <name evidence="8" type="ORF">GGC33_00090</name>
</gene>
<dbReference type="Gene3D" id="3.30.70.330">
    <property type="match status" value="1"/>
</dbReference>
<comment type="function">
    <text evidence="6">One of the early assembly proteins it binds 23S rRNA. One of the proteins that surrounds the polypeptide exit tunnel on the outside of the ribosome. Forms the main docking site for trigger factor binding to the ribosome.</text>
</comment>
<dbReference type="FunFam" id="3.30.70.330:FF:000001">
    <property type="entry name" value="50S ribosomal protein L23"/>
    <property type="match status" value="1"/>
</dbReference>
<evidence type="ECO:0000256" key="1">
    <source>
        <dbReference type="ARBA" id="ARBA00006700"/>
    </source>
</evidence>
<dbReference type="RefSeq" id="WP_015218396.1">
    <property type="nucleotide sequence ID" value="NZ_WMIA01000001.1"/>
</dbReference>
<reference evidence="8 9" key="1">
    <citation type="submission" date="2019-11" db="EMBL/GenBank/DDBJ databases">
        <title>Isolation of a new High Light Tolerant Cyanobacteria.</title>
        <authorList>
            <person name="Dobson Z."/>
            <person name="Vaughn N."/>
            <person name="Vaughn M."/>
            <person name="Fromme P."/>
            <person name="Mazor Y."/>
        </authorList>
    </citation>
    <scope>NUCLEOTIDE SEQUENCE [LARGE SCALE GENOMIC DNA]</scope>
    <source>
        <strain evidence="8 9">0216</strain>
    </source>
</reference>
<dbReference type="EMBL" id="WMIA01000001">
    <property type="protein sequence ID" value="MTF37339.1"/>
    <property type="molecule type" value="Genomic_DNA"/>
</dbReference>
<evidence type="ECO:0000256" key="2">
    <source>
        <dbReference type="ARBA" id="ARBA00022730"/>
    </source>
</evidence>
<dbReference type="HAMAP" id="MF_01369_B">
    <property type="entry name" value="Ribosomal_uL23_B"/>
    <property type="match status" value="1"/>
</dbReference>
<evidence type="ECO:0000313" key="8">
    <source>
        <dbReference type="EMBL" id="MTF37339.1"/>
    </source>
</evidence>
<sequence>MANSRYGKTTKVRKTTAELADIVIRPIVTEKATYMMEDNKYVFEVVKTSTKPEIRAAIESLFDVKVVKVNTMNQPRKQRRVGQNVGYKPQYKKAIVTLAEGDSLQSTFFPDL</sequence>
<dbReference type="GO" id="GO:1990904">
    <property type="term" value="C:ribonucleoprotein complex"/>
    <property type="evidence" value="ECO:0007669"/>
    <property type="project" value="UniProtKB-KW"/>
</dbReference>
<evidence type="ECO:0000256" key="3">
    <source>
        <dbReference type="ARBA" id="ARBA00022884"/>
    </source>
</evidence>
<evidence type="ECO:0000256" key="5">
    <source>
        <dbReference type="ARBA" id="ARBA00023274"/>
    </source>
</evidence>
<comment type="similarity">
    <text evidence="1 6 7">Belongs to the universal ribosomal protein uL23 family.</text>
</comment>
<evidence type="ECO:0000313" key="9">
    <source>
        <dbReference type="Proteomes" id="UP000437131"/>
    </source>
</evidence>
<dbReference type="AlphaFoldDB" id="A0A844GQY1"/>
<evidence type="ECO:0000256" key="4">
    <source>
        <dbReference type="ARBA" id="ARBA00022980"/>
    </source>
</evidence>
<dbReference type="PANTHER" id="PTHR11620">
    <property type="entry name" value="60S RIBOSOMAL PROTEIN L23A"/>
    <property type="match status" value="1"/>
</dbReference>
<dbReference type="SUPFAM" id="SSF54189">
    <property type="entry name" value="Ribosomal proteins S24e, L23 and L15e"/>
    <property type="match status" value="1"/>
</dbReference>
<comment type="caution">
    <text evidence="8">The sequence shown here is derived from an EMBL/GenBank/DDBJ whole genome shotgun (WGS) entry which is preliminary data.</text>
</comment>
<dbReference type="GO" id="GO:0019843">
    <property type="term" value="F:rRNA binding"/>
    <property type="evidence" value="ECO:0007669"/>
    <property type="project" value="UniProtKB-UniRule"/>
</dbReference>
<dbReference type="Proteomes" id="UP000437131">
    <property type="component" value="Unassembled WGS sequence"/>
</dbReference>
<keyword evidence="2 6" id="KW-0699">rRNA-binding</keyword>
<keyword evidence="4 6" id="KW-0689">Ribosomal protein</keyword>
<dbReference type="InterPro" id="IPR012678">
    <property type="entry name" value="Ribosomal_uL23/eL15/eS24_sf"/>
</dbReference>